<comment type="caution">
    <text evidence="3">The sequence shown here is derived from an EMBL/GenBank/DDBJ whole genome shotgun (WGS) entry which is preliminary data.</text>
</comment>
<evidence type="ECO:0000256" key="1">
    <source>
        <dbReference type="SAM" id="SignalP"/>
    </source>
</evidence>
<dbReference type="EMBL" id="JANTZM010000013">
    <property type="protein sequence ID" value="MCS4158590.1"/>
    <property type="molecule type" value="Genomic_DNA"/>
</dbReference>
<evidence type="ECO:0000313" key="3">
    <source>
        <dbReference type="EMBL" id="MCS4158590.1"/>
    </source>
</evidence>
<reference evidence="3" key="1">
    <citation type="submission" date="2022-08" db="EMBL/GenBank/DDBJ databases">
        <title>Genomic Encyclopedia of Type Strains, Phase V (KMG-V): Genome sequencing to study the core and pangenomes of soil and plant-associated prokaryotes.</title>
        <authorList>
            <person name="Whitman W."/>
        </authorList>
    </citation>
    <scope>NUCLEOTIDE SEQUENCE</scope>
    <source>
        <strain evidence="3">SP3002</strain>
    </source>
</reference>
<feature type="signal peptide" evidence="1">
    <location>
        <begin position="1"/>
        <end position="20"/>
    </location>
</feature>
<evidence type="ECO:0000313" key="4">
    <source>
        <dbReference type="Proteomes" id="UP001155110"/>
    </source>
</evidence>
<sequence>MRRFLSALLPVLVIGGLVLAGCDSGGGVPDDLGDSTSVGFVESTATLVEGEDETYALEITADDPGFEEVRLNLSVNASQSTAALGDDVTGLTGDTTVTFPRSATSGGTVSIPLTIVDEPVDSTGFLEDTESLAFTLSPADTLAPEIDDGASSFTLTIEEDDAPFTAEESRNRPSGGRTVADGLVTRVESDGVYVQDGTGAFFVFDSDFASQASKGDSVRVDGAVGYFNGVFQVSGVSDGPQTEVFSSGNALPAPQEVSLGEVVNNGEEYESELIRVENFAIDAGGDQTFQGGVPAGLYDISTQDASSTLLVTGGSGLVGESIPDRGTFQGVLGQFNGEGGGGDEPDEGYQLLGIDLDDVIAPEVATINEVRQESNGSSVSTAGVVTRVDGQNVFIQDESGPTGASGIVVRNGDLADDVRDGGIDPNPGDQIEVSGELGAFSGLLQISSNVQYSVIQTDAGLPSPQSVSAGDLLNGGGEDYESELITVSGLAIDDRGDSTFQGGTNYDATDSNGNTITLRISDNSFYAGQTIPSGAVAFEGVLSQFNGGFGGARGPDEGYQLLPLVDGDLSDTINQVRQESNGTSVFTLGVVTRVDGQNVFIQDESGPTGASGIVVRNGDLADDARDGGIDPNPGDRIQVSGELGAFSGLLQISSNVQYTVGQTGVGLPSPQSVSVSDLLNGGGEDYESELITISGLTVDGKGDSNFQGGTNYDATDSSGDTVTLRISDNSFYVGEPIPGGSVTFEGVLSQFNGGFGGAREPDEGYQTLPLIDGDLE</sequence>
<dbReference type="PROSITE" id="PS51257">
    <property type="entry name" value="PROKAR_LIPOPROTEIN"/>
    <property type="match status" value="1"/>
</dbReference>
<name>A0AAW5PAF2_9BACT</name>
<dbReference type="Pfam" id="PF18942">
    <property type="entry name" value="DUF5689"/>
    <property type="match status" value="1"/>
</dbReference>
<feature type="domain" description="DUF5689" evidence="2">
    <location>
        <begin position="477"/>
        <end position="547"/>
    </location>
</feature>
<evidence type="ECO:0000259" key="2">
    <source>
        <dbReference type="Pfam" id="PF18942"/>
    </source>
</evidence>
<dbReference type="RefSeq" id="WP_013062319.1">
    <property type="nucleotide sequence ID" value="NZ_CP030357.1"/>
</dbReference>
<organism evidence="3 4">
    <name type="scientific">Salinibacter ruber</name>
    <dbReference type="NCBI Taxonomy" id="146919"/>
    <lineage>
        <taxon>Bacteria</taxon>
        <taxon>Pseudomonadati</taxon>
        <taxon>Rhodothermota</taxon>
        <taxon>Rhodothermia</taxon>
        <taxon>Rhodothermales</taxon>
        <taxon>Salinibacteraceae</taxon>
        <taxon>Salinibacter</taxon>
    </lineage>
</organism>
<dbReference type="InterPro" id="IPR043744">
    <property type="entry name" value="DUF5689"/>
</dbReference>
<dbReference type="AlphaFoldDB" id="A0AAW5PAF2"/>
<accession>A0AAW5PAF2</accession>
<feature type="chain" id="PRO_5043677984" description="DUF5689 domain-containing protein" evidence="1">
    <location>
        <begin position="21"/>
        <end position="776"/>
    </location>
</feature>
<keyword evidence="1" id="KW-0732">Signal</keyword>
<dbReference type="Proteomes" id="UP001155110">
    <property type="component" value="Unassembled WGS sequence"/>
</dbReference>
<proteinExistence type="predicted"/>
<protein>
    <recommendedName>
        <fullName evidence="2">DUF5689 domain-containing protein</fullName>
    </recommendedName>
</protein>
<gene>
    <name evidence="3" type="ORF">GGP99_002567</name>
</gene>